<dbReference type="AlphaFoldDB" id="A0A1Z8ATQ0"/>
<evidence type="ECO:0000256" key="1">
    <source>
        <dbReference type="SAM" id="Phobius"/>
    </source>
</evidence>
<feature type="transmembrane region" description="Helical" evidence="1">
    <location>
        <begin position="44"/>
        <end position="65"/>
    </location>
</feature>
<dbReference type="RefSeq" id="WP_303687088.1">
    <property type="nucleotide sequence ID" value="NZ_CAJXYO010000083.1"/>
</dbReference>
<comment type="caution">
    <text evidence="2">The sequence shown here is derived from an EMBL/GenBank/DDBJ whole genome shotgun (WGS) entry which is preliminary data.</text>
</comment>
<protein>
    <submittedName>
        <fullName evidence="2">Uncharacterized protein</fullName>
    </submittedName>
</protein>
<evidence type="ECO:0000313" key="3">
    <source>
        <dbReference type="Proteomes" id="UP000196102"/>
    </source>
</evidence>
<feature type="transmembrane region" description="Helical" evidence="1">
    <location>
        <begin position="77"/>
        <end position="96"/>
    </location>
</feature>
<gene>
    <name evidence="2" type="ORF">A9Q93_08975</name>
</gene>
<keyword evidence="1" id="KW-0472">Membrane</keyword>
<proteinExistence type="predicted"/>
<dbReference type="EMBL" id="MAAX01000134">
    <property type="protein sequence ID" value="OUS13704.1"/>
    <property type="molecule type" value="Genomic_DNA"/>
</dbReference>
<sequence length="146" mass="17119">MTDIDKINEELRNYKLYQIQRLNTREAEFSELKSDLTTIKKNEIFNLIVVFINAASISFLFYSIFKVNLNFGKIEVTAELVISFSITILLSIYLSYKFVVYNRKLKTHIESAENAVEYFSGESDKLKAIYENYVDTYLAENHKNKL</sequence>
<keyword evidence="1" id="KW-0812">Transmembrane</keyword>
<name>A0A1Z8ATQ0_9FLAO</name>
<accession>A0A1Z8ATQ0</accession>
<dbReference type="Proteomes" id="UP000196102">
    <property type="component" value="Unassembled WGS sequence"/>
</dbReference>
<evidence type="ECO:0000313" key="2">
    <source>
        <dbReference type="EMBL" id="OUS13704.1"/>
    </source>
</evidence>
<keyword evidence="1" id="KW-1133">Transmembrane helix</keyword>
<reference evidence="3" key="1">
    <citation type="journal article" date="2017" name="Proc. Natl. Acad. Sci. U.S.A.">
        <title>Simulation of Deepwater Horizon oil plume reveals substrate specialization within a complex community of hydrocarbon-degraders.</title>
        <authorList>
            <person name="Hu P."/>
            <person name="Dubinsky E.A."/>
            <person name="Probst A.J."/>
            <person name="Wang J."/>
            <person name="Sieber C.M.K."/>
            <person name="Tom L.M."/>
            <person name="Gardinali P."/>
            <person name="Banfield J.F."/>
            <person name="Atlas R.M."/>
            <person name="Andersen G.L."/>
        </authorList>
    </citation>
    <scope>NUCLEOTIDE SEQUENCE [LARGE SCALE GENOMIC DNA]</scope>
</reference>
<organism evidence="2 3">
    <name type="scientific">Nonlabens dokdonensis</name>
    <dbReference type="NCBI Taxonomy" id="328515"/>
    <lineage>
        <taxon>Bacteria</taxon>
        <taxon>Pseudomonadati</taxon>
        <taxon>Bacteroidota</taxon>
        <taxon>Flavobacteriia</taxon>
        <taxon>Flavobacteriales</taxon>
        <taxon>Flavobacteriaceae</taxon>
        <taxon>Nonlabens</taxon>
    </lineage>
</organism>